<name>A0A1I3RX13_HALDA</name>
<dbReference type="InterPro" id="IPR036938">
    <property type="entry name" value="PAP2/HPO_sf"/>
</dbReference>
<protein>
    <submittedName>
        <fullName evidence="2">PAP2 superfamily protein</fullName>
    </submittedName>
</protein>
<dbReference type="AlphaFoldDB" id="A0A1I3RX13"/>
<accession>A0A1I3RX13</accession>
<dbReference type="InterPro" id="IPR052559">
    <property type="entry name" value="V-haloperoxidase"/>
</dbReference>
<dbReference type="STRING" id="240302.BN982_01307"/>
<gene>
    <name evidence="2" type="ORF">SAMN04487936_102419</name>
</gene>
<reference evidence="3" key="1">
    <citation type="submission" date="2016-10" db="EMBL/GenBank/DDBJ databases">
        <authorList>
            <person name="Varghese N."/>
            <person name="Submissions S."/>
        </authorList>
    </citation>
    <scope>NUCLEOTIDE SEQUENCE [LARGE SCALE GENOMIC DNA]</scope>
    <source>
        <strain evidence="3">CGMCC 1.3704</strain>
    </source>
</reference>
<dbReference type="PANTHER" id="PTHR34599">
    <property type="entry name" value="PEROXIDASE-RELATED"/>
    <property type="match status" value="1"/>
</dbReference>
<dbReference type="CDD" id="cd03398">
    <property type="entry name" value="PAP2_haloperoxidase"/>
    <property type="match status" value="1"/>
</dbReference>
<dbReference type="Proteomes" id="UP000183557">
    <property type="component" value="Unassembled WGS sequence"/>
</dbReference>
<feature type="domain" description="Phosphatidic acid phosphatase type 2/haloperoxidase" evidence="1">
    <location>
        <begin position="132"/>
        <end position="231"/>
    </location>
</feature>
<evidence type="ECO:0000313" key="3">
    <source>
        <dbReference type="Proteomes" id="UP000183557"/>
    </source>
</evidence>
<evidence type="ECO:0000259" key="1">
    <source>
        <dbReference type="Pfam" id="PF01569"/>
    </source>
</evidence>
<dbReference type="InterPro" id="IPR000326">
    <property type="entry name" value="PAP2/HPO"/>
</dbReference>
<proteinExistence type="predicted"/>
<dbReference type="PANTHER" id="PTHR34599:SF1">
    <property type="entry name" value="PHOSPHATIDIC ACID PHOSPHATASE TYPE 2_HALOPEROXIDASE DOMAIN-CONTAINING PROTEIN"/>
    <property type="match status" value="1"/>
</dbReference>
<sequence length="236" mass="27273">MRISYRKWSQYPYQGEQFPPQPSPAPAYFPMFFIFRQGNDEFLDPFRQRINWQIKNPENIDWARELSIVEQTLSVLTPAQTQLAQYWGTAESTQNMLPMIFNLARKYRLGSPQIARVLGYFHAAVNDAFVISWHFKYLWDVARPNQYGQNLTPILVTPRFPSYPSAHATVAGCAESILTYFFPQEASGIRKTMEECALSRLYAGVHFKVDNDEGLRLGRQIGNIVVNVLRTQNLNI</sequence>
<dbReference type="EMBL" id="FOSB01000002">
    <property type="protein sequence ID" value="SFJ49816.1"/>
    <property type="molecule type" value="Genomic_DNA"/>
</dbReference>
<organism evidence="2 3">
    <name type="scientific">Halobacillus dabanensis</name>
    <dbReference type="NCBI Taxonomy" id="240302"/>
    <lineage>
        <taxon>Bacteria</taxon>
        <taxon>Bacillati</taxon>
        <taxon>Bacillota</taxon>
        <taxon>Bacilli</taxon>
        <taxon>Bacillales</taxon>
        <taxon>Bacillaceae</taxon>
        <taxon>Halobacillus</taxon>
    </lineage>
</organism>
<dbReference type="SUPFAM" id="SSF48317">
    <property type="entry name" value="Acid phosphatase/Vanadium-dependent haloperoxidase"/>
    <property type="match status" value="1"/>
</dbReference>
<dbReference type="Pfam" id="PF01569">
    <property type="entry name" value="PAP2"/>
    <property type="match status" value="1"/>
</dbReference>
<evidence type="ECO:0000313" key="2">
    <source>
        <dbReference type="EMBL" id="SFJ49816.1"/>
    </source>
</evidence>
<keyword evidence="3" id="KW-1185">Reference proteome</keyword>
<dbReference type="Gene3D" id="1.10.606.20">
    <property type="match status" value="1"/>
</dbReference>
<dbReference type="OrthoDB" id="7793240at2"/>
<dbReference type="RefSeq" id="WP_075035488.1">
    <property type="nucleotide sequence ID" value="NZ_FOSB01000002.1"/>
</dbReference>